<dbReference type="SMART" id="SM00248">
    <property type="entry name" value="ANK"/>
    <property type="match status" value="3"/>
</dbReference>
<evidence type="ECO:0000256" key="1">
    <source>
        <dbReference type="ARBA" id="ARBA00022737"/>
    </source>
</evidence>
<dbReference type="OrthoDB" id="5314041at2759"/>
<dbReference type="InterPro" id="IPR036770">
    <property type="entry name" value="Ankyrin_rpt-contain_sf"/>
</dbReference>
<dbReference type="PROSITE" id="PS50088">
    <property type="entry name" value="ANK_REPEAT"/>
    <property type="match status" value="1"/>
</dbReference>
<keyword evidence="2 3" id="KW-0040">ANK repeat</keyword>
<organism evidence="4">
    <name type="scientific">Amphimedon queenslandica</name>
    <name type="common">Sponge</name>
    <dbReference type="NCBI Taxonomy" id="400682"/>
    <lineage>
        <taxon>Eukaryota</taxon>
        <taxon>Metazoa</taxon>
        <taxon>Porifera</taxon>
        <taxon>Demospongiae</taxon>
        <taxon>Heteroscleromorpha</taxon>
        <taxon>Haplosclerida</taxon>
        <taxon>Niphatidae</taxon>
        <taxon>Amphimedon</taxon>
    </lineage>
</organism>
<evidence type="ECO:0000256" key="2">
    <source>
        <dbReference type="ARBA" id="ARBA00023043"/>
    </source>
</evidence>
<dbReference type="PANTHER" id="PTHR24198:SF165">
    <property type="entry name" value="ANKYRIN REPEAT-CONTAINING PROTEIN-RELATED"/>
    <property type="match status" value="1"/>
</dbReference>
<dbReference type="InterPro" id="IPR002110">
    <property type="entry name" value="Ankyrin_rpt"/>
</dbReference>
<name>A0A1X7VA70_AMPQE</name>
<dbReference type="Pfam" id="PF12796">
    <property type="entry name" value="Ank_2"/>
    <property type="match status" value="1"/>
</dbReference>
<dbReference type="SUPFAM" id="SSF48403">
    <property type="entry name" value="Ankyrin repeat"/>
    <property type="match status" value="1"/>
</dbReference>
<dbReference type="InParanoid" id="A0A1X7VA70"/>
<feature type="repeat" description="ANK" evidence="3">
    <location>
        <begin position="74"/>
        <end position="96"/>
    </location>
</feature>
<evidence type="ECO:0000256" key="3">
    <source>
        <dbReference type="PROSITE-ProRule" id="PRU00023"/>
    </source>
</evidence>
<evidence type="ECO:0000313" key="4">
    <source>
        <dbReference type="EnsemblMetazoa" id="Aqu2.1.37200_001"/>
    </source>
</evidence>
<proteinExistence type="predicted"/>
<protein>
    <submittedName>
        <fullName evidence="4">Uncharacterized protein</fullName>
    </submittedName>
</protein>
<reference evidence="4" key="1">
    <citation type="submission" date="2017-05" db="UniProtKB">
        <authorList>
            <consortium name="EnsemblMetazoa"/>
        </authorList>
    </citation>
    <scope>IDENTIFICATION</scope>
</reference>
<keyword evidence="1" id="KW-0677">Repeat</keyword>
<dbReference type="EnsemblMetazoa" id="Aqu2.1.37200_001">
    <property type="protein sequence ID" value="Aqu2.1.37200_001"/>
    <property type="gene ID" value="Aqu2.1.37200"/>
</dbReference>
<dbReference type="Gene3D" id="1.25.40.20">
    <property type="entry name" value="Ankyrin repeat-containing domain"/>
    <property type="match status" value="1"/>
</dbReference>
<dbReference type="PROSITE" id="PS50297">
    <property type="entry name" value="ANK_REP_REGION"/>
    <property type="match status" value="1"/>
</dbReference>
<sequence>MSLERKCWDAFENGDHEEAVRLLPLVKELNKIKITQIVWGNTNLLHLSSMNGWLDVTKDLITKYHCDPYERDSDGRTCLHYAVRGNHVDVMRYLIDECHCDPMAVDRAGWTPLLWAVSWGSSAAVEYLLSTGKCDPLAKSNGGNTPFKLAKERGRTDTLSVLKKFGGIKSSHPIDSYANVLLVGNPGAGKSTLSH</sequence>
<dbReference type="PANTHER" id="PTHR24198">
    <property type="entry name" value="ANKYRIN REPEAT AND PROTEIN KINASE DOMAIN-CONTAINING PROTEIN"/>
    <property type="match status" value="1"/>
</dbReference>
<dbReference type="AlphaFoldDB" id="A0A1X7VA70"/>
<dbReference type="eggNOG" id="KOG0504">
    <property type="taxonomic scope" value="Eukaryota"/>
</dbReference>
<accession>A0A1X7VA70</accession>